<evidence type="ECO:0000256" key="3">
    <source>
        <dbReference type="ARBA" id="ARBA00012438"/>
    </source>
</evidence>
<keyword evidence="9" id="KW-0902">Two-component regulatory system</keyword>
<evidence type="ECO:0000256" key="10">
    <source>
        <dbReference type="ARBA" id="ARBA00023136"/>
    </source>
</evidence>
<dbReference type="InterPro" id="IPR003660">
    <property type="entry name" value="HAMP_dom"/>
</dbReference>
<dbReference type="RefSeq" id="WP_377543893.1">
    <property type="nucleotide sequence ID" value="NZ_JBHSBN010000005.1"/>
</dbReference>
<evidence type="ECO:0000256" key="9">
    <source>
        <dbReference type="ARBA" id="ARBA00023012"/>
    </source>
</evidence>
<dbReference type="CDD" id="cd00082">
    <property type="entry name" value="HisKA"/>
    <property type="match status" value="1"/>
</dbReference>
<keyword evidence="10 12" id="KW-0472">Membrane</keyword>
<dbReference type="EC" id="2.7.13.3" evidence="3"/>
<evidence type="ECO:0000256" key="11">
    <source>
        <dbReference type="SAM" id="MobiDB-lite"/>
    </source>
</evidence>
<dbReference type="InterPro" id="IPR004358">
    <property type="entry name" value="Sig_transdc_His_kin-like_C"/>
</dbReference>
<dbReference type="InterPro" id="IPR005467">
    <property type="entry name" value="His_kinase_dom"/>
</dbReference>
<proteinExistence type="predicted"/>
<dbReference type="PANTHER" id="PTHR45436:SF1">
    <property type="entry name" value="SENSOR PROTEIN QSEC"/>
    <property type="match status" value="1"/>
</dbReference>
<dbReference type="Proteomes" id="UP001595868">
    <property type="component" value="Unassembled WGS sequence"/>
</dbReference>
<evidence type="ECO:0000256" key="1">
    <source>
        <dbReference type="ARBA" id="ARBA00000085"/>
    </source>
</evidence>
<gene>
    <name evidence="15" type="ORF">ACFOX0_09990</name>
</gene>
<dbReference type="InterPro" id="IPR036097">
    <property type="entry name" value="HisK_dim/P_sf"/>
</dbReference>
<dbReference type="PANTHER" id="PTHR45436">
    <property type="entry name" value="SENSOR HISTIDINE KINASE YKOH"/>
    <property type="match status" value="1"/>
</dbReference>
<dbReference type="InterPro" id="IPR036890">
    <property type="entry name" value="HATPase_C_sf"/>
</dbReference>
<dbReference type="GO" id="GO:0016301">
    <property type="term" value="F:kinase activity"/>
    <property type="evidence" value="ECO:0007669"/>
    <property type="project" value="UniProtKB-KW"/>
</dbReference>
<evidence type="ECO:0000259" key="14">
    <source>
        <dbReference type="PROSITE" id="PS50885"/>
    </source>
</evidence>
<dbReference type="SUPFAM" id="SSF55874">
    <property type="entry name" value="ATPase domain of HSP90 chaperone/DNA topoisomerase II/histidine kinase"/>
    <property type="match status" value="1"/>
</dbReference>
<dbReference type="SUPFAM" id="SSF47384">
    <property type="entry name" value="Homodimeric domain of signal transducing histidine kinase"/>
    <property type="match status" value="1"/>
</dbReference>
<name>A0ABV8KJI3_9ACTN</name>
<evidence type="ECO:0000313" key="16">
    <source>
        <dbReference type="Proteomes" id="UP001595868"/>
    </source>
</evidence>
<evidence type="ECO:0000256" key="7">
    <source>
        <dbReference type="ARBA" id="ARBA00022777"/>
    </source>
</evidence>
<keyword evidence="8 12" id="KW-1133">Transmembrane helix</keyword>
<dbReference type="SUPFAM" id="SSF158472">
    <property type="entry name" value="HAMP domain-like"/>
    <property type="match status" value="1"/>
</dbReference>
<accession>A0ABV8KJI3</accession>
<feature type="domain" description="Histidine kinase" evidence="13">
    <location>
        <begin position="162"/>
        <end position="360"/>
    </location>
</feature>
<keyword evidence="6 12" id="KW-0812">Transmembrane</keyword>
<comment type="subcellular location">
    <subcellularLocation>
        <location evidence="2">Cell membrane</location>
    </subcellularLocation>
</comment>
<dbReference type="CDD" id="cd06225">
    <property type="entry name" value="HAMP"/>
    <property type="match status" value="1"/>
</dbReference>
<keyword evidence="5" id="KW-0808">Transferase</keyword>
<dbReference type="Pfam" id="PF00672">
    <property type="entry name" value="HAMP"/>
    <property type="match status" value="1"/>
</dbReference>
<feature type="region of interest" description="Disordered" evidence="11">
    <location>
        <begin position="362"/>
        <end position="394"/>
    </location>
</feature>
<evidence type="ECO:0000256" key="8">
    <source>
        <dbReference type="ARBA" id="ARBA00022989"/>
    </source>
</evidence>
<dbReference type="PROSITE" id="PS50109">
    <property type="entry name" value="HIS_KIN"/>
    <property type="match status" value="1"/>
</dbReference>
<evidence type="ECO:0000256" key="4">
    <source>
        <dbReference type="ARBA" id="ARBA00022553"/>
    </source>
</evidence>
<dbReference type="InterPro" id="IPR050428">
    <property type="entry name" value="TCS_sensor_his_kinase"/>
</dbReference>
<comment type="caution">
    <text evidence="15">The sequence shown here is derived from an EMBL/GenBank/DDBJ whole genome shotgun (WGS) entry which is preliminary data.</text>
</comment>
<dbReference type="SMART" id="SM00304">
    <property type="entry name" value="HAMP"/>
    <property type="match status" value="1"/>
</dbReference>
<dbReference type="PROSITE" id="PS50885">
    <property type="entry name" value="HAMP"/>
    <property type="match status" value="1"/>
</dbReference>
<dbReference type="InterPro" id="IPR003661">
    <property type="entry name" value="HisK_dim/P_dom"/>
</dbReference>
<feature type="compositionally biased region" description="Basic residues" evidence="11">
    <location>
        <begin position="385"/>
        <end position="394"/>
    </location>
</feature>
<organism evidence="15 16">
    <name type="scientific">Micromonospora zhanjiangensis</name>
    <dbReference type="NCBI Taxonomy" id="1522057"/>
    <lineage>
        <taxon>Bacteria</taxon>
        <taxon>Bacillati</taxon>
        <taxon>Actinomycetota</taxon>
        <taxon>Actinomycetes</taxon>
        <taxon>Micromonosporales</taxon>
        <taxon>Micromonosporaceae</taxon>
        <taxon>Micromonospora</taxon>
    </lineage>
</organism>
<dbReference type="InterPro" id="IPR003594">
    <property type="entry name" value="HATPase_dom"/>
</dbReference>
<keyword evidence="16" id="KW-1185">Reference proteome</keyword>
<evidence type="ECO:0000313" key="15">
    <source>
        <dbReference type="EMBL" id="MFC4106264.1"/>
    </source>
</evidence>
<feature type="transmembrane region" description="Helical" evidence="12">
    <location>
        <begin position="77"/>
        <end position="100"/>
    </location>
</feature>
<keyword evidence="7 15" id="KW-0418">Kinase</keyword>
<keyword evidence="4" id="KW-0597">Phosphoprotein</keyword>
<comment type="catalytic activity">
    <reaction evidence="1">
        <text>ATP + protein L-histidine = ADP + protein N-phospho-L-histidine.</text>
        <dbReference type="EC" id="2.7.13.3"/>
    </reaction>
</comment>
<dbReference type="Gene3D" id="6.10.340.10">
    <property type="match status" value="1"/>
</dbReference>
<dbReference type="EMBL" id="JBHSBN010000005">
    <property type="protein sequence ID" value="MFC4106264.1"/>
    <property type="molecule type" value="Genomic_DNA"/>
</dbReference>
<dbReference type="PRINTS" id="PR00344">
    <property type="entry name" value="BCTRLSENSOR"/>
</dbReference>
<protein>
    <recommendedName>
        <fullName evidence="3">histidine kinase</fullName>
        <ecNumber evidence="3">2.7.13.3</ecNumber>
    </recommendedName>
</protein>
<feature type="domain" description="HAMP" evidence="14">
    <location>
        <begin position="101"/>
        <end position="154"/>
    </location>
</feature>
<dbReference type="Gene3D" id="1.10.287.130">
    <property type="match status" value="1"/>
</dbReference>
<evidence type="ECO:0000256" key="12">
    <source>
        <dbReference type="SAM" id="Phobius"/>
    </source>
</evidence>
<dbReference type="SMART" id="SM00388">
    <property type="entry name" value="HisKA"/>
    <property type="match status" value="1"/>
</dbReference>
<dbReference type="SMART" id="SM00387">
    <property type="entry name" value="HATPase_c"/>
    <property type="match status" value="1"/>
</dbReference>
<sequence>MKARLTARARLTVLYTGFVAAAGLVLTGLTYLFMRRSLGQRLVRIDIRGPDGTVQTAPRPEDLPNLGRLQDATLHELLIQALIALAVVTALAALLSWLVAGRVLHPVRAIASTAQRLSAENLSERVPVNKPRDELAALAATVNGMLDRIQAGVASQKLFTANAAHELRTPLTTMRTAIDVTLDGEPSRDELITMAEDIRTAIGTSQRTLDGLLALALSQAATGRRRVVDLSDFVGVPEESNLRPAPVVGDPVLLEMMVANLVDNALRHNDSEDGIEVETGVEGTEAFLRIANGGPAIAPGEAERLLEPFVRGGGGRTGGEGVGLGLAIVHAIVLAHRGRIRLDPRAGGGLCVTLHFPLPAGCGGKSPRVTTGSGGGGVAEPRSPGTRRRRRAAR</sequence>
<dbReference type="Pfam" id="PF00512">
    <property type="entry name" value="HisKA"/>
    <property type="match status" value="1"/>
</dbReference>
<dbReference type="Gene3D" id="3.30.565.10">
    <property type="entry name" value="Histidine kinase-like ATPase, C-terminal domain"/>
    <property type="match status" value="1"/>
</dbReference>
<evidence type="ECO:0000259" key="13">
    <source>
        <dbReference type="PROSITE" id="PS50109"/>
    </source>
</evidence>
<dbReference type="CDD" id="cd00075">
    <property type="entry name" value="HATPase"/>
    <property type="match status" value="1"/>
</dbReference>
<feature type="transmembrane region" description="Helical" evidence="12">
    <location>
        <begin position="12"/>
        <end position="34"/>
    </location>
</feature>
<evidence type="ECO:0000256" key="2">
    <source>
        <dbReference type="ARBA" id="ARBA00004236"/>
    </source>
</evidence>
<dbReference type="Pfam" id="PF02518">
    <property type="entry name" value="HATPase_c"/>
    <property type="match status" value="1"/>
</dbReference>
<reference evidence="16" key="1">
    <citation type="journal article" date="2019" name="Int. J. Syst. Evol. Microbiol.">
        <title>The Global Catalogue of Microorganisms (GCM) 10K type strain sequencing project: providing services to taxonomists for standard genome sequencing and annotation.</title>
        <authorList>
            <consortium name="The Broad Institute Genomics Platform"/>
            <consortium name="The Broad Institute Genome Sequencing Center for Infectious Disease"/>
            <person name="Wu L."/>
            <person name="Ma J."/>
        </authorList>
    </citation>
    <scope>NUCLEOTIDE SEQUENCE [LARGE SCALE GENOMIC DNA]</scope>
    <source>
        <strain evidence="16">2902at01</strain>
    </source>
</reference>
<evidence type="ECO:0000256" key="6">
    <source>
        <dbReference type="ARBA" id="ARBA00022692"/>
    </source>
</evidence>
<evidence type="ECO:0000256" key="5">
    <source>
        <dbReference type="ARBA" id="ARBA00022679"/>
    </source>
</evidence>